<reference evidence="2 3" key="1">
    <citation type="journal article" date="2014" name="BMC Genomics">
        <title>Genome sequencing of four Aureobasidium pullulans varieties: biotechnological potential, stress tolerance, and description of new species.</title>
        <authorList>
            <person name="Gostin Ar C."/>
            <person name="Ohm R.A."/>
            <person name="Kogej T."/>
            <person name="Sonjak S."/>
            <person name="Turk M."/>
            <person name="Zajc J."/>
            <person name="Zalar P."/>
            <person name="Grube M."/>
            <person name="Sun H."/>
            <person name="Han J."/>
            <person name="Sharma A."/>
            <person name="Chiniquy J."/>
            <person name="Ngan C.Y."/>
            <person name="Lipzen A."/>
            <person name="Barry K."/>
            <person name="Grigoriev I.V."/>
            <person name="Gunde-Cimerman N."/>
        </authorList>
    </citation>
    <scope>NUCLEOTIDE SEQUENCE [LARGE SCALE GENOMIC DNA]</scope>
    <source>
        <strain evidence="2 3">CBS 147.97</strain>
    </source>
</reference>
<dbReference type="Pfam" id="PF21959">
    <property type="entry name" value="DUF6923"/>
    <property type="match status" value="1"/>
</dbReference>
<dbReference type="OrthoDB" id="4405280at2759"/>
<dbReference type="EMBL" id="KL584726">
    <property type="protein sequence ID" value="KEQ68704.1"/>
    <property type="molecule type" value="Genomic_DNA"/>
</dbReference>
<dbReference type="AlphaFoldDB" id="A0A074WAV4"/>
<dbReference type="HOGENOM" id="CLU_143027_0_0_1"/>
<protein>
    <recommendedName>
        <fullName evidence="1">DUF6923 domain-containing protein</fullName>
    </recommendedName>
</protein>
<name>A0A074WAV4_9PEZI</name>
<dbReference type="GeneID" id="25412542"/>
<evidence type="ECO:0000313" key="3">
    <source>
        <dbReference type="Proteomes" id="UP000027730"/>
    </source>
</evidence>
<feature type="domain" description="DUF6923" evidence="1">
    <location>
        <begin position="22"/>
        <end position="128"/>
    </location>
</feature>
<dbReference type="RefSeq" id="XP_013422915.1">
    <property type="nucleotide sequence ID" value="XM_013567461.1"/>
</dbReference>
<organism evidence="2 3">
    <name type="scientific">Aureobasidium namibiae CBS 147.97</name>
    <dbReference type="NCBI Taxonomy" id="1043004"/>
    <lineage>
        <taxon>Eukaryota</taxon>
        <taxon>Fungi</taxon>
        <taxon>Dikarya</taxon>
        <taxon>Ascomycota</taxon>
        <taxon>Pezizomycotina</taxon>
        <taxon>Dothideomycetes</taxon>
        <taxon>Dothideomycetidae</taxon>
        <taxon>Dothideales</taxon>
        <taxon>Saccotheciaceae</taxon>
        <taxon>Aureobasidium</taxon>
    </lineage>
</organism>
<keyword evidence="3" id="KW-1185">Reference proteome</keyword>
<accession>A0A074WAV4</accession>
<sequence>MRPTSSTFGTALASGTSTFPATGLRTIDWVYVPSQGNYMWALLSPGTTTGTNQLARWSLTDHTWTTVGNAYSQLTGSFGAAYGSNNGSIWLGNNGDGKIWRIDLTNPTVPVYSSLGAVASTNDGARCIYG</sequence>
<gene>
    <name evidence="2" type="ORF">M436DRAFT_57784</name>
</gene>
<proteinExistence type="predicted"/>
<evidence type="ECO:0000313" key="2">
    <source>
        <dbReference type="EMBL" id="KEQ68704.1"/>
    </source>
</evidence>
<dbReference type="Proteomes" id="UP000027730">
    <property type="component" value="Unassembled WGS sequence"/>
</dbReference>
<dbReference type="STRING" id="1043004.A0A074WAV4"/>
<dbReference type="InterPro" id="IPR054215">
    <property type="entry name" value="DUF6923"/>
</dbReference>
<dbReference type="SUPFAM" id="SSF63829">
    <property type="entry name" value="Calcium-dependent phosphotriesterase"/>
    <property type="match status" value="1"/>
</dbReference>
<evidence type="ECO:0000259" key="1">
    <source>
        <dbReference type="Pfam" id="PF21959"/>
    </source>
</evidence>